<dbReference type="Gene3D" id="3.40.50.410">
    <property type="entry name" value="von Willebrand factor, type A domain"/>
    <property type="match status" value="1"/>
</dbReference>
<sequence>SYEELLSSLKKIRHMSGTTKTGKAMLKALDMFKKVKHSDDVSRVAVVVTDGHSQDNPAPAADALRAAEIYLKENIANTLEEIYRATKRRRALGYYCGRYHIQSAKSRGFVVSSRAVLQFDRRFATANDHSFEIRCFYPDKSKTVKSPNRAQGVTTLVTEAVISGSREPSSEMAQAMKCRYVVTTQPDQCSSSAITVGTPLVHTWSCDQDHPRFRVHSCFISDPVSHRIEMLIDHHGCVTQSSIIDSLDYSTSGIVIATGKAVRFADVPILKFFCKIHFCNQSDAQCGPVEAPHCRTKRGTFDNVATPSKDAQYDVYDDDNIGEQMPEPEKATMAAMEEATTVSLPVLFRGRSRAAVIPLRSASSVVSSFPAGGVDFKLNTKPMAVVSSDHARDHFKKDPAVPKRALKVLHSKSLALKQVKGFVRHLPKPLTIQEMHRQLIESSSTEEPPAEAANTEATETREVIESSADQEATSEESVEPSIEITTDAPSPTTTMSTTAPTATTYEPVVDSVPDNEIEEEVVVFSDTIVIRLPHETFVTGCNRNAQC</sequence>
<dbReference type="Pfam" id="PF25301">
    <property type="entry name" value="CUT_C"/>
    <property type="match status" value="1"/>
</dbReference>
<dbReference type="Pfam" id="PF00092">
    <property type="entry name" value="VWA"/>
    <property type="match status" value="1"/>
</dbReference>
<keyword evidence="1" id="KW-0732">Signal</keyword>
<feature type="compositionally biased region" description="Low complexity" evidence="2">
    <location>
        <begin position="485"/>
        <end position="504"/>
    </location>
</feature>
<evidence type="ECO:0000259" key="3">
    <source>
        <dbReference type="PROSITE" id="PS50234"/>
    </source>
</evidence>
<dbReference type="AlphaFoldDB" id="A0A2G9TQ90"/>
<name>A0A2G9TQ90_TELCI</name>
<dbReference type="Proteomes" id="UP000230423">
    <property type="component" value="Unassembled WGS sequence"/>
</dbReference>
<dbReference type="InterPro" id="IPR002035">
    <property type="entry name" value="VWF_A"/>
</dbReference>
<dbReference type="InterPro" id="IPR057475">
    <property type="entry name" value="CUT_C"/>
</dbReference>
<proteinExistence type="predicted"/>
<accession>A0A2G9TQ90</accession>
<dbReference type="PANTHER" id="PTHR22907:SF54">
    <property type="entry name" value="GH04558P"/>
    <property type="match status" value="1"/>
</dbReference>
<reference evidence="5 6" key="1">
    <citation type="submission" date="2015-09" db="EMBL/GenBank/DDBJ databases">
        <title>Draft genome of the parasitic nematode Teladorsagia circumcincta isolate WARC Sus (inbred).</title>
        <authorList>
            <person name="Mitreva M."/>
        </authorList>
    </citation>
    <scope>NUCLEOTIDE SEQUENCE [LARGE SCALE GENOMIC DNA]</scope>
    <source>
        <strain evidence="5 6">S</strain>
    </source>
</reference>
<dbReference type="SUPFAM" id="SSF53300">
    <property type="entry name" value="vWA-like"/>
    <property type="match status" value="1"/>
</dbReference>
<feature type="non-terminal residue" evidence="5">
    <location>
        <position position="1"/>
    </location>
</feature>
<dbReference type="OrthoDB" id="10667703at2759"/>
<feature type="region of interest" description="Disordered" evidence="2">
    <location>
        <begin position="439"/>
        <end position="504"/>
    </location>
</feature>
<dbReference type="SMART" id="SM00241">
    <property type="entry name" value="ZP"/>
    <property type="match status" value="1"/>
</dbReference>
<evidence type="ECO:0000259" key="4">
    <source>
        <dbReference type="PROSITE" id="PS51034"/>
    </source>
</evidence>
<dbReference type="PROSITE" id="PS50234">
    <property type="entry name" value="VWFA"/>
    <property type="match status" value="1"/>
</dbReference>
<evidence type="ECO:0000256" key="1">
    <source>
        <dbReference type="ARBA" id="ARBA00022729"/>
    </source>
</evidence>
<feature type="domain" description="ZP" evidence="4">
    <location>
        <begin position="35"/>
        <end position="293"/>
    </location>
</feature>
<gene>
    <name evidence="5" type="ORF">TELCIR_18356</name>
</gene>
<dbReference type="PROSITE" id="PS51034">
    <property type="entry name" value="ZP_2"/>
    <property type="match status" value="1"/>
</dbReference>
<feature type="domain" description="VWFA" evidence="3">
    <location>
        <begin position="1"/>
        <end position="71"/>
    </location>
</feature>
<feature type="compositionally biased region" description="Low complexity" evidence="2">
    <location>
        <begin position="441"/>
        <end position="457"/>
    </location>
</feature>
<protein>
    <recommendedName>
        <fullName evidence="7">Zona pellucida-like domain protein</fullName>
    </recommendedName>
</protein>
<dbReference type="EMBL" id="KZ356030">
    <property type="protein sequence ID" value="PIO60154.1"/>
    <property type="molecule type" value="Genomic_DNA"/>
</dbReference>
<dbReference type="InterPro" id="IPR051962">
    <property type="entry name" value="Cuticlin"/>
</dbReference>
<evidence type="ECO:0008006" key="7">
    <source>
        <dbReference type="Google" id="ProtNLM"/>
    </source>
</evidence>
<dbReference type="InterPro" id="IPR036465">
    <property type="entry name" value="vWFA_dom_sf"/>
</dbReference>
<organism evidence="5 6">
    <name type="scientific">Teladorsagia circumcincta</name>
    <name type="common">Brown stomach worm</name>
    <name type="synonym">Ostertagia circumcincta</name>
    <dbReference type="NCBI Taxonomy" id="45464"/>
    <lineage>
        <taxon>Eukaryota</taxon>
        <taxon>Metazoa</taxon>
        <taxon>Ecdysozoa</taxon>
        <taxon>Nematoda</taxon>
        <taxon>Chromadorea</taxon>
        <taxon>Rhabditida</taxon>
        <taxon>Rhabditina</taxon>
        <taxon>Rhabditomorpha</taxon>
        <taxon>Strongyloidea</taxon>
        <taxon>Trichostrongylidae</taxon>
        <taxon>Teladorsagia</taxon>
    </lineage>
</organism>
<evidence type="ECO:0000313" key="6">
    <source>
        <dbReference type="Proteomes" id="UP000230423"/>
    </source>
</evidence>
<dbReference type="InterPro" id="IPR001507">
    <property type="entry name" value="ZP_dom"/>
</dbReference>
<keyword evidence="6" id="KW-1185">Reference proteome</keyword>
<evidence type="ECO:0000313" key="5">
    <source>
        <dbReference type="EMBL" id="PIO60154.1"/>
    </source>
</evidence>
<evidence type="ECO:0000256" key="2">
    <source>
        <dbReference type="SAM" id="MobiDB-lite"/>
    </source>
</evidence>
<dbReference type="PANTHER" id="PTHR22907">
    <property type="entry name" value="GH04558P"/>
    <property type="match status" value="1"/>
</dbReference>